<dbReference type="RefSeq" id="XP_017891745.2">
    <property type="nucleotide sequence ID" value="XM_018036256.2"/>
</dbReference>
<keyword evidence="3" id="KW-0675">Receptor</keyword>
<gene>
    <name evidence="3" type="primary">LOC108631979</name>
</gene>
<evidence type="ECO:0000256" key="1">
    <source>
        <dbReference type="SAM" id="SignalP"/>
    </source>
</evidence>
<keyword evidence="1" id="KW-0732">Signal</keyword>
<proteinExistence type="predicted"/>
<dbReference type="AlphaFoldDB" id="A0AAJ7JEV8"/>
<organism evidence="2 3">
    <name type="scientific">Ceratina calcarata</name>
    <dbReference type="NCBI Taxonomy" id="156304"/>
    <lineage>
        <taxon>Eukaryota</taxon>
        <taxon>Metazoa</taxon>
        <taxon>Ecdysozoa</taxon>
        <taxon>Arthropoda</taxon>
        <taxon>Hexapoda</taxon>
        <taxon>Insecta</taxon>
        <taxon>Pterygota</taxon>
        <taxon>Neoptera</taxon>
        <taxon>Endopterygota</taxon>
        <taxon>Hymenoptera</taxon>
        <taxon>Apocrita</taxon>
        <taxon>Aculeata</taxon>
        <taxon>Apoidea</taxon>
        <taxon>Anthophila</taxon>
        <taxon>Apidae</taxon>
        <taxon>Ceratina</taxon>
        <taxon>Zadontomerus</taxon>
    </lineage>
</organism>
<dbReference type="Proteomes" id="UP000694925">
    <property type="component" value="Unplaced"/>
</dbReference>
<evidence type="ECO:0000313" key="2">
    <source>
        <dbReference type="Proteomes" id="UP000694925"/>
    </source>
</evidence>
<reference evidence="3" key="1">
    <citation type="submission" date="2025-08" db="UniProtKB">
        <authorList>
            <consortium name="RefSeq"/>
        </authorList>
    </citation>
    <scope>IDENTIFICATION</scope>
    <source>
        <tissue evidence="3">Whole body</tissue>
    </source>
</reference>
<feature type="signal peptide" evidence="1">
    <location>
        <begin position="1"/>
        <end position="21"/>
    </location>
</feature>
<dbReference type="SUPFAM" id="SSF81321">
    <property type="entry name" value="Family A G protein-coupled receptor-like"/>
    <property type="match status" value="1"/>
</dbReference>
<dbReference type="GeneID" id="108631979"/>
<sequence length="75" mass="8521">MSPKRARLLVATVWILSFVICFPPLVGWKDKRSYPAYNVTFGQNGPFNTTTILVPVKPCPWICELTNDAGYVVYR</sequence>
<protein>
    <submittedName>
        <fullName evidence="3">Probable G-protein coupled receptor No9</fullName>
    </submittedName>
</protein>
<evidence type="ECO:0000313" key="3">
    <source>
        <dbReference type="RefSeq" id="XP_017891745.2"/>
    </source>
</evidence>
<dbReference type="KEGG" id="ccal:108631979"/>
<accession>A0AAJ7JEV8</accession>
<feature type="chain" id="PRO_5042492546" evidence="1">
    <location>
        <begin position="22"/>
        <end position="75"/>
    </location>
</feature>
<name>A0AAJ7JEV8_9HYME</name>
<dbReference type="Gene3D" id="1.20.1070.10">
    <property type="entry name" value="Rhodopsin 7-helix transmembrane proteins"/>
    <property type="match status" value="1"/>
</dbReference>
<keyword evidence="2" id="KW-1185">Reference proteome</keyword>